<dbReference type="InterPro" id="IPR003814">
    <property type="entry name" value="FmdEsu_dom"/>
</dbReference>
<dbReference type="AlphaFoldDB" id="A0A485M0Q9"/>
<accession>A0A485M0Q9</accession>
<dbReference type="Pfam" id="PF02663">
    <property type="entry name" value="FmdE"/>
    <property type="match status" value="1"/>
</dbReference>
<dbReference type="Gene3D" id="3.30.1330.130">
    <property type="match status" value="1"/>
</dbReference>
<dbReference type="PANTHER" id="PTHR39418">
    <property type="entry name" value="DEHYDROGENASE-RELATED"/>
    <property type="match status" value="1"/>
</dbReference>
<dbReference type="EC" id="1.2.7.12" evidence="2"/>
<evidence type="ECO:0000313" key="2">
    <source>
        <dbReference type="EMBL" id="VFU15342.1"/>
    </source>
</evidence>
<keyword evidence="2" id="KW-0560">Oxidoreductase</keyword>
<sequence>MASIVDYDTLLDECITFHGHLCMGQVLGVRVASKGLELVSPDLPRDLIVAVEIDRCLADAVLTVTGTRIGRRSLKLYNYGRMAASFLNCTTGKAYRVRAAYQGPQPGDDEKAMRSILVLPDEEIVAWEEIELVFPESEMPGRPKRTVLCSICGEKIFDGKDRPGPDGPACAACLDGRYYTVKKS</sequence>
<dbReference type="PANTHER" id="PTHR39418:SF1">
    <property type="entry name" value="DEHYDROGENASE"/>
    <property type="match status" value="1"/>
</dbReference>
<feature type="domain" description="Formylmethanofuran dehydrogenase subunit E" evidence="1">
    <location>
        <begin position="17"/>
        <end position="100"/>
    </location>
</feature>
<reference evidence="2" key="1">
    <citation type="submission" date="2019-03" db="EMBL/GenBank/DDBJ databases">
        <authorList>
            <person name="Hao L."/>
        </authorList>
    </citation>
    <scope>NUCLEOTIDE SEQUENCE</scope>
</reference>
<dbReference type="InterPro" id="IPR053194">
    <property type="entry name" value="tRNA_methyltr_O"/>
</dbReference>
<dbReference type="EMBL" id="CAADRM010000105">
    <property type="protein sequence ID" value="VFU15342.1"/>
    <property type="molecule type" value="Genomic_DNA"/>
</dbReference>
<proteinExistence type="predicted"/>
<protein>
    <submittedName>
        <fullName evidence="2">Formylmethanofuran dehydrogenase, subunit E</fullName>
        <ecNumber evidence="2">1.2.7.12</ecNumber>
    </submittedName>
</protein>
<organism evidence="2">
    <name type="scientific">anaerobic digester metagenome</name>
    <dbReference type="NCBI Taxonomy" id="1263854"/>
    <lineage>
        <taxon>unclassified sequences</taxon>
        <taxon>metagenomes</taxon>
        <taxon>ecological metagenomes</taxon>
    </lineage>
</organism>
<dbReference type="SUPFAM" id="SSF143555">
    <property type="entry name" value="FwdE-like"/>
    <property type="match status" value="1"/>
</dbReference>
<name>A0A485M0Q9_9ZZZZ</name>
<gene>
    <name evidence="2" type="ORF">SCFA_410010</name>
</gene>
<dbReference type="GO" id="GO:0018493">
    <property type="term" value="F:formylmethanofuran dehydrogenase activity"/>
    <property type="evidence" value="ECO:0007669"/>
    <property type="project" value="UniProtKB-EC"/>
</dbReference>
<evidence type="ECO:0000259" key="1">
    <source>
        <dbReference type="Pfam" id="PF02663"/>
    </source>
</evidence>